<dbReference type="Proteomes" id="UP000295497">
    <property type="component" value="Chromosome"/>
</dbReference>
<feature type="region of interest" description="Disordered" evidence="2">
    <location>
        <begin position="1"/>
        <end position="22"/>
    </location>
</feature>
<dbReference type="EMBL" id="CP012672">
    <property type="protein sequence ID" value="AUX31774.1"/>
    <property type="molecule type" value="Genomic_DNA"/>
</dbReference>
<feature type="domain" description="PEGA" evidence="3">
    <location>
        <begin position="178"/>
        <end position="230"/>
    </location>
</feature>
<keyword evidence="1" id="KW-0802">TPR repeat</keyword>
<name>A0A4P2QNR9_SORCE</name>
<feature type="domain" description="PEGA" evidence="3">
    <location>
        <begin position="333"/>
        <end position="398"/>
    </location>
</feature>
<dbReference type="AlphaFoldDB" id="A0A4P2QNR9"/>
<proteinExistence type="predicted"/>
<feature type="repeat" description="TPR" evidence="1">
    <location>
        <begin position="84"/>
        <end position="117"/>
    </location>
</feature>
<sequence>MVGRAARYPGLQPASPNPDPPCVVSADDGGMTVRRAERVRSFYSRSLAGWILALGLLASGARAAPPAASGKAPQTAVSGDEAEARAHFETGVAHFDKQEYREALEAFRRSLWLKKNRNSMGYIASCLKQLGQYDEALEQYEEMRREYPSLPAKMEAIVAADMAELSGLVGTLTVAGDAPAGASLFVDARLRGKLPLEKPLRVSAGRRAVRVEKEGFAPLTMSVQVTAGKENVAELVAKSRKGRLVVSEKHNWVLHVELDGQEVGVTPWQGLVDLGEHQVRLHGFMGVEALAACDAPAMAAKEGAKVASSVETARVSLYEETRVVLGAEEQDTSLRVESTPEGATVRVDSKVVGKAPWEGRLPLGEHEIEVSASGFYSAKQAVQLERRKQRQLSVSLERQLDRKPPKIALDASASFLLAPTLGGDVARCSGGCSGSLVLGGAAFLGGAYEFGSGIGFGVELGALFATQQIEERSAELLPVGYQVPLSGTASDALRLGGLLAGVTVGYHVEQRFPLLFRLGAGALIGQMRDEREGRFRTTAGEWFDTPPAATFSSAPYAYLAPEGRLGARVAEHFEVSASLKMLLLVALDQPRWDPTIEIPAASDGIGIYRPDSVMGGIVLMIAPGVSLRHDF</sequence>
<dbReference type="PANTHER" id="PTHR36194:SF1">
    <property type="entry name" value="S-LAYER-LIKE PROTEIN"/>
    <property type="match status" value="1"/>
</dbReference>
<evidence type="ECO:0000256" key="1">
    <source>
        <dbReference type="PROSITE-ProRule" id="PRU00339"/>
    </source>
</evidence>
<evidence type="ECO:0000256" key="2">
    <source>
        <dbReference type="SAM" id="MobiDB-lite"/>
    </source>
</evidence>
<dbReference type="Pfam" id="PF08308">
    <property type="entry name" value="PEGA"/>
    <property type="match status" value="2"/>
</dbReference>
<dbReference type="Gene3D" id="1.25.40.10">
    <property type="entry name" value="Tetratricopeptide repeat domain"/>
    <property type="match status" value="1"/>
</dbReference>
<dbReference type="PROSITE" id="PS50005">
    <property type="entry name" value="TPR"/>
    <property type="match status" value="1"/>
</dbReference>
<evidence type="ECO:0000313" key="4">
    <source>
        <dbReference type="EMBL" id="AUX31774.1"/>
    </source>
</evidence>
<evidence type="ECO:0000313" key="5">
    <source>
        <dbReference type="Proteomes" id="UP000295497"/>
    </source>
</evidence>
<protein>
    <recommendedName>
        <fullName evidence="3">PEGA domain-containing protein</fullName>
    </recommendedName>
</protein>
<organism evidence="4 5">
    <name type="scientific">Sorangium cellulosum</name>
    <name type="common">Polyangium cellulosum</name>
    <dbReference type="NCBI Taxonomy" id="56"/>
    <lineage>
        <taxon>Bacteria</taxon>
        <taxon>Pseudomonadati</taxon>
        <taxon>Myxococcota</taxon>
        <taxon>Polyangia</taxon>
        <taxon>Polyangiales</taxon>
        <taxon>Polyangiaceae</taxon>
        <taxon>Sorangium</taxon>
    </lineage>
</organism>
<dbReference type="PANTHER" id="PTHR36194">
    <property type="entry name" value="S-LAYER-LIKE PROTEIN"/>
    <property type="match status" value="1"/>
</dbReference>
<dbReference type="SUPFAM" id="SSF48452">
    <property type="entry name" value="TPR-like"/>
    <property type="match status" value="1"/>
</dbReference>
<dbReference type="InterPro" id="IPR013229">
    <property type="entry name" value="PEGA"/>
</dbReference>
<reference evidence="4 5" key="1">
    <citation type="submission" date="2015-09" db="EMBL/GenBank/DDBJ databases">
        <title>Sorangium comparison.</title>
        <authorList>
            <person name="Zaburannyi N."/>
            <person name="Bunk B."/>
            <person name="Overmann J."/>
            <person name="Mueller R."/>
        </authorList>
    </citation>
    <scope>NUCLEOTIDE SEQUENCE [LARGE SCALE GENOMIC DNA]</scope>
    <source>
        <strain evidence="4 5">So ce836</strain>
    </source>
</reference>
<dbReference type="InterPro" id="IPR019734">
    <property type="entry name" value="TPR_rpt"/>
</dbReference>
<accession>A0A4P2QNR9</accession>
<dbReference type="InterPro" id="IPR011990">
    <property type="entry name" value="TPR-like_helical_dom_sf"/>
</dbReference>
<evidence type="ECO:0000259" key="3">
    <source>
        <dbReference type="Pfam" id="PF08308"/>
    </source>
</evidence>
<gene>
    <name evidence="4" type="ORF">SOCE836_039060</name>
</gene>